<evidence type="ECO:0000313" key="2">
    <source>
        <dbReference type="EnsemblPlants" id="OPUNC09G10630.1"/>
    </source>
</evidence>
<organism evidence="2">
    <name type="scientific">Oryza punctata</name>
    <name type="common">Red rice</name>
    <dbReference type="NCBI Taxonomy" id="4537"/>
    <lineage>
        <taxon>Eukaryota</taxon>
        <taxon>Viridiplantae</taxon>
        <taxon>Streptophyta</taxon>
        <taxon>Embryophyta</taxon>
        <taxon>Tracheophyta</taxon>
        <taxon>Spermatophyta</taxon>
        <taxon>Magnoliopsida</taxon>
        <taxon>Liliopsida</taxon>
        <taxon>Poales</taxon>
        <taxon>Poaceae</taxon>
        <taxon>BOP clade</taxon>
        <taxon>Oryzoideae</taxon>
        <taxon>Oryzeae</taxon>
        <taxon>Oryzinae</taxon>
        <taxon>Oryza</taxon>
    </lineage>
</organism>
<proteinExistence type="predicted"/>
<dbReference type="Gramene" id="OPUNC09G10630.1">
    <property type="protein sequence ID" value="OPUNC09G10630.1"/>
    <property type="gene ID" value="OPUNC09G10630"/>
</dbReference>
<evidence type="ECO:0000256" key="1">
    <source>
        <dbReference type="SAM" id="MobiDB-lite"/>
    </source>
</evidence>
<name>A0A0E0M1U7_ORYPU</name>
<dbReference type="EnsemblPlants" id="OPUNC09G10630.1">
    <property type="protein sequence ID" value="OPUNC09G10630.1"/>
    <property type="gene ID" value="OPUNC09G10630"/>
</dbReference>
<feature type="compositionally biased region" description="Basic and acidic residues" evidence="1">
    <location>
        <begin position="44"/>
        <end position="61"/>
    </location>
</feature>
<feature type="region of interest" description="Disordered" evidence="1">
    <location>
        <begin position="33"/>
        <end position="88"/>
    </location>
</feature>
<protein>
    <submittedName>
        <fullName evidence="2">Uncharacterized protein</fullName>
    </submittedName>
</protein>
<sequence length="88" mass="9611">MQWAWYRWPHGSWDAADASWRASVQTAQAAAASETVTLASAPTDSRDDDPPRRWSDTKEVYMEDAGSRGGHCSRPPVCGGVSGLVEMK</sequence>
<dbReference type="HOGENOM" id="CLU_2610127_0_0_1"/>
<evidence type="ECO:0000313" key="3">
    <source>
        <dbReference type="Proteomes" id="UP000026962"/>
    </source>
</evidence>
<accession>A0A0E0M1U7</accession>
<reference evidence="2" key="1">
    <citation type="submission" date="2015-04" db="UniProtKB">
        <authorList>
            <consortium name="EnsemblPlants"/>
        </authorList>
    </citation>
    <scope>IDENTIFICATION</scope>
</reference>
<keyword evidence="3" id="KW-1185">Reference proteome</keyword>
<feature type="compositionally biased region" description="Low complexity" evidence="1">
    <location>
        <begin position="33"/>
        <end position="43"/>
    </location>
</feature>
<dbReference type="AlphaFoldDB" id="A0A0E0M1U7"/>
<dbReference type="Proteomes" id="UP000026962">
    <property type="component" value="Chromosome 9"/>
</dbReference>
<reference evidence="2" key="2">
    <citation type="submission" date="2018-05" db="EMBL/GenBank/DDBJ databases">
        <title>OpunRS2 (Oryza punctata Reference Sequence Version 2).</title>
        <authorList>
            <person name="Zhang J."/>
            <person name="Kudrna D."/>
            <person name="Lee S."/>
            <person name="Talag J."/>
            <person name="Welchert J."/>
            <person name="Wing R.A."/>
        </authorList>
    </citation>
    <scope>NUCLEOTIDE SEQUENCE [LARGE SCALE GENOMIC DNA]</scope>
</reference>